<comment type="caution">
    <text evidence="3">The sequence shown here is derived from an EMBL/GenBank/DDBJ whole genome shotgun (WGS) entry which is preliminary data.</text>
</comment>
<dbReference type="AlphaFoldDB" id="A0AAJ0DHR6"/>
<comment type="similarity">
    <text evidence="1">Belongs to the avfA family.</text>
</comment>
<organism evidence="3 4">
    <name type="scientific">Extremus antarcticus</name>
    <dbReference type="NCBI Taxonomy" id="702011"/>
    <lineage>
        <taxon>Eukaryota</taxon>
        <taxon>Fungi</taxon>
        <taxon>Dikarya</taxon>
        <taxon>Ascomycota</taxon>
        <taxon>Pezizomycotina</taxon>
        <taxon>Dothideomycetes</taxon>
        <taxon>Dothideomycetidae</taxon>
        <taxon>Mycosphaerellales</taxon>
        <taxon>Extremaceae</taxon>
        <taxon>Extremus</taxon>
    </lineage>
</organism>
<dbReference type="SMART" id="SM00859">
    <property type="entry name" value="Semialdhyde_dh"/>
    <property type="match status" value="1"/>
</dbReference>
<dbReference type="InterPro" id="IPR016040">
    <property type="entry name" value="NAD(P)-bd_dom"/>
</dbReference>
<evidence type="ECO:0000259" key="2">
    <source>
        <dbReference type="SMART" id="SM00859"/>
    </source>
</evidence>
<dbReference type="GO" id="GO:0051287">
    <property type="term" value="F:NAD binding"/>
    <property type="evidence" value="ECO:0007669"/>
    <property type="project" value="InterPro"/>
</dbReference>
<feature type="domain" description="Semialdehyde dehydrogenase NAD-binding" evidence="2">
    <location>
        <begin position="3"/>
        <end position="109"/>
    </location>
</feature>
<dbReference type="GO" id="GO:0016620">
    <property type="term" value="F:oxidoreductase activity, acting on the aldehyde or oxo group of donors, NAD or NADP as acceptor"/>
    <property type="evidence" value="ECO:0007669"/>
    <property type="project" value="InterPro"/>
</dbReference>
<dbReference type="InterPro" id="IPR036291">
    <property type="entry name" value="NAD(P)-bd_dom_sf"/>
</dbReference>
<dbReference type="Pfam" id="PF13460">
    <property type="entry name" value="NAD_binding_10"/>
    <property type="match status" value="1"/>
</dbReference>
<reference evidence="3" key="1">
    <citation type="submission" date="2023-04" db="EMBL/GenBank/DDBJ databases">
        <title>Black Yeasts Isolated from many extreme environments.</title>
        <authorList>
            <person name="Coleine C."/>
            <person name="Stajich J.E."/>
            <person name="Selbmann L."/>
        </authorList>
    </citation>
    <scope>NUCLEOTIDE SEQUENCE</scope>
    <source>
        <strain evidence="3">CCFEE 5312</strain>
    </source>
</reference>
<accession>A0AAJ0DHR6</accession>
<dbReference type="GO" id="GO:1901607">
    <property type="term" value="P:alpha-amino acid biosynthetic process"/>
    <property type="evidence" value="ECO:0007669"/>
    <property type="project" value="UniProtKB-ARBA"/>
</dbReference>
<dbReference type="PANTHER" id="PTHR15020:SF50">
    <property type="entry name" value="UPF0659 PROTEIN YMR090W"/>
    <property type="match status" value="1"/>
</dbReference>
<dbReference type="SUPFAM" id="SSF51735">
    <property type="entry name" value="NAD(P)-binding Rossmann-fold domains"/>
    <property type="match status" value="1"/>
</dbReference>
<dbReference type="PANTHER" id="PTHR15020">
    <property type="entry name" value="FLAVIN REDUCTASE-RELATED"/>
    <property type="match status" value="1"/>
</dbReference>
<gene>
    <name evidence="3" type="ORF">LTR09_004949</name>
</gene>
<sequence length="264" mass="28840">MPTFAILGATGNTGQAILTLLLKDPSANIRCYVRSAKKLNGQTPGLRDNKRVQVFESSITDVATLADCIAPCDAVFSCIATEENAPGTSIALDTAHAIVAALSHVRAVHKSDLTLPRIIVLSSGTINDHLTREQPKIARNFVWMGFSNIYADLIRAENFYRLQESWMGPATFVQPGALVHDKQAGHTVTMEKEQSFLSFLDLAAGMIECGSKGRDDTEWDWQGVSVIPTGKTRINFQAPLAILRGCLWTAFPPLYWLLHSTGVI</sequence>
<evidence type="ECO:0000313" key="4">
    <source>
        <dbReference type="Proteomes" id="UP001271007"/>
    </source>
</evidence>
<dbReference type="Proteomes" id="UP001271007">
    <property type="component" value="Unassembled WGS sequence"/>
</dbReference>
<dbReference type="Gene3D" id="3.40.50.720">
    <property type="entry name" value="NAD(P)-binding Rossmann-like Domain"/>
    <property type="match status" value="1"/>
</dbReference>
<proteinExistence type="inferred from homology"/>
<evidence type="ECO:0000313" key="3">
    <source>
        <dbReference type="EMBL" id="KAK3054171.1"/>
    </source>
</evidence>
<evidence type="ECO:0000256" key="1">
    <source>
        <dbReference type="ARBA" id="ARBA00038376"/>
    </source>
</evidence>
<dbReference type="InterPro" id="IPR000534">
    <property type="entry name" value="Semialdehyde_DH_NAD-bd"/>
</dbReference>
<keyword evidence="4" id="KW-1185">Reference proteome</keyword>
<name>A0AAJ0DHR6_9PEZI</name>
<dbReference type="EMBL" id="JAWDJX010000013">
    <property type="protein sequence ID" value="KAK3054171.1"/>
    <property type="molecule type" value="Genomic_DNA"/>
</dbReference>
<protein>
    <recommendedName>
        <fullName evidence="2">Semialdehyde dehydrogenase NAD-binding domain-containing protein</fullName>
    </recommendedName>
</protein>